<protein>
    <submittedName>
        <fullName evidence="2">Uncharacterized protein</fullName>
    </submittedName>
</protein>
<organism evidence="2">
    <name type="scientific">Tanacetum cinerariifolium</name>
    <name type="common">Dalmatian daisy</name>
    <name type="synonym">Chrysanthemum cinerariifolium</name>
    <dbReference type="NCBI Taxonomy" id="118510"/>
    <lineage>
        <taxon>Eukaryota</taxon>
        <taxon>Viridiplantae</taxon>
        <taxon>Streptophyta</taxon>
        <taxon>Embryophyta</taxon>
        <taxon>Tracheophyta</taxon>
        <taxon>Spermatophyta</taxon>
        <taxon>Magnoliopsida</taxon>
        <taxon>eudicotyledons</taxon>
        <taxon>Gunneridae</taxon>
        <taxon>Pentapetalae</taxon>
        <taxon>asterids</taxon>
        <taxon>campanulids</taxon>
        <taxon>Asterales</taxon>
        <taxon>Asteraceae</taxon>
        <taxon>Asteroideae</taxon>
        <taxon>Anthemideae</taxon>
        <taxon>Anthemidinae</taxon>
        <taxon>Tanacetum</taxon>
    </lineage>
</organism>
<sequence>EAHCDFRVTEAQVATLQGQQGIARDSTHPEPQEEAGGSA</sequence>
<proteinExistence type="predicted"/>
<dbReference type="AlphaFoldDB" id="A0A699WQW2"/>
<feature type="non-terminal residue" evidence="2">
    <location>
        <position position="1"/>
    </location>
</feature>
<dbReference type="EMBL" id="BKCJ011750961">
    <property type="protein sequence ID" value="GFD49985.1"/>
    <property type="molecule type" value="Genomic_DNA"/>
</dbReference>
<name>A0A699WQW2_TANCI</name>
<comment type="caution">
    <text evidence="2">The sequence shown here is derived from an EMBL/GenBank/DDBJ whole genome shotgun (WGS) entry which is preliminary data.</text>
</comment>
<evidence type="ECO:0000313" key="2">
    <source>
        <dbReference type="EMBL" id="GFD49985.1"/>
    </source>
</evidence>
<feature type="region of interest" description="Disordered" evidence="1">
    <location>
        <begin position="14"/>
        <end position="39"/>
    </location>
</feature>
<gene>
    <name evidence="2" type="ORF">Tci_921954</name>
</gene>
<reference evidence="2" key="1">
    <citation type="journal article" date="2019" name="Sci. Rep.">
        <title>Draft genome of Tanacetum cinerariifolium, the natural source of mosquito coil.</title>
        <authorList>
            <person name="Yamashiro T."/>
            <person name="Shiraishi A."/>
            <person name="Satake H."/>
            <person name="Nakayama K."/>
        </authorList>
    </citation>
    <scope>NUCLEOTIDE SEQUENCE</scope>
</reference>
<evidence type="ECO:0000256" key="1">
    <source>
        <dbReference type="SAM" id="MobiDB-lite"/>
    </source>
</evidence>
<accession>A0A699WQW2</accession>